<protein>
    <submittedName>
        <fullName evidence="2">Uncharacterized protein</fullName>
    </submittedName>
</protein>
<dbReference type="AlphaFoldDB" id="A0A6A2WR30"/>
<accession>A0A6A2WR30</accession>
<dbReference type="Proteomes" id="UP000436088">
    <property type="component" value="Unassembled WGS sequence"/>
</dbReference>
<sequence length="176" mass="19217">MSTLVNGQCKSTVKGSIGSDRLSGSARLNGSAQWLSSVAHQAARQDPLVGGAYGGLKGPKIPNFNFLTSSRAGNDRDKNDTSGLGTMQGTRWTTIHDKKFEWFCSPIYNEHDGSFGSTNGGRTVERSELKGGSTGREMRKRNLETDFSFLDSFDLELVLVRVAHFKSSLKSHVSQR</sequence>
<evidence type="ECO:0000313" key="3">
    <source>
        <dbReference type="Proteomes" id="UP000436088"/>
    </source>
</evidence>
<organism evidence="2 3">
    <name type="scientific">Hibiscus syriacus</name>
    <name type="common">Rose of Sharon</name>
    <dbReference type="NCBI Taxonomy" id="106335"/>
    <lineage>
        <taxon>Eukaryota</taxon>
        <taxon>Viridiplantae</taxon>
        <taxon>Streptophyta</taxon>
        <taxon>Embryophyta</taxon>
        <taxon>Tracheophyta</taxon>
        <taxon>Spermatophyta</taxon>
        <taxon>Magnoliopsida</taxon>
        <taxon>eudicotyledons</taxon>
        <taxon>Gunneridae</taxon>
        <taxon>Pentapetalae</taxon>
        <taxon>rosids</taxon>
        <taxon>malvids</taxon>
        <taxon>Malvales</taxon>
        <taxon>Malvaceae</taxon>
        <taxon>Malvoideae</taxon>
        <taxon>Hibiscus</taxon>
    </lineage>
</organism>
<evidence type="ECO:0000313" key="2">
    <source>
        <dbReference type="EMBL" id="KAE8662591.1"/>
    </source>
</evidence>
<feature type="region of interest" description="Disordered" evidence="1">
    <location>
        <begin position="116"/>
        <end position="136"/>
    </location>
</feature>
<keyword evidence="3" id="KW-1185">Reference proteome</keyword>
<proteinExistence type="predicted"/>
<name>A0A6A2WR30_HIBSY</name>
<gene>
    <name evidence="2" type="ORF">F3Y22_tig00113279pilonHSYRG00041</name>
</gene>
<evidence type="ECO:0000256" key="1">
    <source>
        <dbReference type="SAM" id="MobiDB-lite"/>
    </source>
</evidence>
<reference evidence="2" key="1">
    <citation type="submission" date="2019-09" db="EMBL/GenBank/DDBJ databases">
        <title>Draft genome information of white flower Hibiscus syriacus.</title>
        <authorList>
            <person name="Kim Y.-M."/>
        </authorList>
    </citation>
    <scope>NUCLEOTIDE SEQUENCE [LARGE SCALE GENOMIC DNA]</scope>
    <source>
        <strain evidence="2">YM2019G1</strain>
    </source>
</reference>
<feature type="compositionally biased region" description="Polar residues" evidence="1">
    <location>
        <begin position="1"/>
        <end position="14"/>
    </location>
</feature>
<feature type="region of interest" description="Disordered" evidence="1">
    <location>
        <begin position="1"/>
        <end position="22"/>
    </location>
</feature>
<dbReference type="EMBL" id="VEPZ02001699">
    <property type="protein sequence ID" value="KAE8662591.1"/>
    <property type="molecule type" value="Genomic_DNA"/>
</dbReference>
<comment type="caution">
    <text evidence="2">The sequence shown here is derived from an EMBL/GenBank/DDBJ whole genome shotgun (WGS) entry which is preliminary data.</text>
</comment>